<keyword evidence="1" id="KW-1133">Transmembrane helix</keyword>
<evidence type="ECO:0000313" key="3">
    <source>
        <dbReference type="Proteomes" id="UP000626109"/>
    </source>
</evidence>
<keyword evidence="1" id="KW-0812">Transmembrane</keyword>
<comment type="caution">
    <text evidence="2">The sequence shown here is derived from an EMBL/GenBank/DDBJ whole genome shotgun (WGS) entry which is preliminary data.</text>
</comment>
<name>A0A813IXF0_POLGL</name>
<reference evidence="2" key="1">
    <citation type="submission" date="2021-02" db="EMBL/GenBank/DDBJ databases">
        <authorList>
            <person name="Dougan E. K."/>
            <person name="Rhodes N."/>
            <person name="Thang M."/>
            <person name="Chan C."/>
        </authorList>
    </citation>
    <scope>NUCLEOTIDE SEQUENCE</scope>
</reference>
<feature type="non-terminal residue" evidence="2">
    <location>
        <position position="81"/>
    </location>
</feature>
<feature type="non-terminal residue" evidence="2">
    <location>
        <position position="1"/>
    </location>
</feature>
<dbReference type="AlphaFoldDB" id="A0A813IXF0"/>
<evidence type="ECO:0000256" key="1">
    <source>
        <dbReference type="SAM" id="Phobius"/>
    </source>
</evidence>
<evidence type="ECO:0000313" key="2">
    <source>
        <dbReference type="EMBL" id="CAE8660129.1"/>
    </source>
</evidence>
<keyword evidence="1" id="KW-0472">Membrane</keyword>
<protein>
    <submittedName>
        <fullName evidence="2">Uncharacterized protein</fullName>
    </submittedName>
</protein>
<dbReference type="Proteomes" id="UP000626109">
    <property type="component" value="Unassembled WGS sequence"/>
</dbReference>
<gene>
    <name evidence="2" type="ORF">PGLA2088_LOCUS14049</name>
</gene>
<organism evidence="2 3">
    <name type="scientific">Polarella glacialis</name>
    <name type="common">Dinoflagellate</name>
    <dbReference type="NCBI Taxonomy" id="89957"/>
    <lineage>
        <taxon>Eukaryota</taxon>
        <taxon>Sar</taxon>
        <taxon>Alveolata</taxon>
        <taxon>Dinophyceae</taxon>
        <taxon>Suessiales</taxon>
        <taxon>Suessiaceae</taxon>
        <taxon>Polarella</taxon>
    </lineage>
</organism>
<proteinExistence type="predicted"/>
<dbReference type="EMBL" id="CAJNNW010017002">
    <property type="protein sequence ID" value="CAE8660129.1"/>
    <property type="molecule type" value="Genomic_DNA"/>
</dbReference>
<accession>A0A813IXF0</accession>
<sequence>SILAGMPILGCTIQVFVKFGITVVSNTVLSLLFSVFFFSALLMIAGPLEDPCAVLLCAPRSAVTGTDAPGLADDPNSEVVV</sequence>
<feature type="transmembrane region" description="Helical" evidence="1">
    <location>
        <begin position="28"/>
        <end position="48"/>
    </location>
</feature>